<feature type="transmembrane region" description="Helical" evidence="1">
    <location>
        <begin position="30"/>
        <end position="47"/>
    </location>
</feature>
<comment type="caution">
    <text evidence="2">The sequence shown here is derived from an EMBL/GenBank/DDBJ whole genome shotgun (WGS) entry which is preliminary data.</text>
</comment>
<name>A0A4Y9SWB3_9BURK</name>
<evidence type="ECO:0000256" key="1">
    <source>
        <dbReference type="SAM" id="Phobius"/>
    </source>
</evidence>
<reference evidence="2 3" key="1">
    <citation type="submission" date="2019-03" db="EMBL/GenBank/DDBJ databases">
        <title>Draft genome of Massilia hortus sp. nov., a novel bacterial species of the Oxalobacteraceae family.</title>
        <authorList>
            <person name="Peta V."/>
            <person name="Raths R."/>
            <person name="Bucking H."/>
        </authorList>
    </citation>
    <scope>NUCLEOTIDE SEQUENCE [LARGE SCALE GENOMIC DNA]</scope>
    <source>
        <strain evidence="2 3">ONC3</strain>
    </source>
</reference>
<organism evidence="2 3">
    <name type="scientific">Massilia horti</name>
    <dbReference type="NCBI Taxonomy" id="2562153"/>
    <lineage>
        <taxon>Bacteria</taxon>
        <taxon>Pseudomonadati</taxon>
        <taxon>Pseudomonadota</taxon>
        <taxon>Betaproteobacteria</taxon>
        <taxon>Burkholderiales</taxon>
        <taxon>Oxalobacteraceae</taxon>
        <taxon>Telluria group</taxon>
        <taxon>Massilia</taxon>
    </lineage>
</organism>
<evidence type="ECO:0000313" key="2">
    <source>
        <dbReference type="EMBL" id="TFW29504.1"/>
    </source>
</evidence>
<keyword evidence="1" id="KW-1133">Transmembrane helix</keyword>
<keyword evidence="1" id="KW-0812">Transmembrane</keyword>
<accession>A0A4Y9SWB3</accession>
<sequence length="203" mass="22780">MQEGTDLLVDHYQKTYEVTLHVWNERNRTFLLLLAVVGGATLLTFNASQAQPLLVDLIAKFLSIADAGRRDELRGSFPYGLVQSILLMVVLYLTLLLYHRTTFIKRSYRYLGVLEDEIRAGLGVAPASSAFTREGTFYLRQQLPLSRFVGMTYVVMLGLLLGAFLGMRIYTDLLSGSLWFALVDLVLALPTLLFFGAYARASQ</sequence>
<proteinExistence type="predicted"/>
<feature type="transmembrane region" description="Helical" evidence="1">
    <location>
        <begin position="148"/>
        <end position="170"/>
    </location>
</feature>
<feature type="transmembrane region" description="Helical" evidence="1">
    <location>
        <begin position="77"/>
        <end position="98"/>
    </location>
</feature>
<dbReference type="EMBL" id="SPUM01000123">
    <property type="protein sequence ID" value="TFW29504.1"/>
    <property type="molecule type" value="Genomic_DNA"/>
</dbReference>
<evidence type="ECO:0000313" key="3">
    <source>
        <dbReference type="Proteomes" id="UP000297258"/>
    </source>
</evidence>
<dbReference type="AlphaFoldDB" id="A0A4Y9SWB3"/>
<dbReference type="RefSeq" id="WP_135191093.1">
    <property type="nucleotide sequence ID" value="NZ_SPUM01000123.1"/>
</dbReference>
<keyword evidence="1" id="KW-0472">Membrane</keyword>
<gene>
    <name evidence="2" type="ORF">E4O92_18325</name>
</gene>
<dbReference type="Proteomes" id="UP000297258">
    <property type="component" value="Unassembled WGS sequence"/>
</dbReference>
<feature type="transmembrane region" description="Helical" evidence="1">
    <location>
        <begin position="176"/>
        <end position="199"/>
    </location>
</feature>
<keyword evidence="3" id="KW-1185">Reference proteome</keyword>
<protein>
    <submittedName>
        <fullName evidence="2">Uncharacterized protein</fullName>
    </submittedName>
</protein>